<feature type="domain" description="Inhibitor I9" evidence="6">
    <location>
        <begin position="9"/>
        <end position="77"/>
    </location>
</feature>
<dbReference type="GO" id="GO:0042144">
    <property type="term" value="P:vacuole fusion, non-autophagic"/>
    <property type="evidence" value="ECO:0007669"/>
    <property type="project" value="TreeGrafter"/>
</dbReference>
<evidence type="ECO:0000313" key="8">
    <source>
        <dbReference type="Proteomes" id="UP000001996"/>
    </source>
</evidence>
<dbReference type="EMBL" id="CH981534">
    <property type="protein sequence ID" value="EDK47502.1"/>
    <property type="molecule type" value="Genomic_DNA"/>
</dbReference>
<feature type="non-terminal residue" evidence="7">
    <location>
        <position position="1"/>
    </location>
</feature>
<organism evidence="7 8">
    <name type="scientific">Lodderomyces elongisporus (strain ATCC 11503 / CBS 2605 / JCM 1781 / NBRC 1676 / NRRL YB-4239)</name>
    <name type="common">Yeast</name>
    <name type="synonym">Saccharomyces elongisporus</name>
    <dbReference type="NCBI Taxonomy" id="379508"/>
    <lineage>
        <taxon>Eukaryota</taxon>
        <taxon>Fungi</taxon>
        <taxon>Dikarya</taxon>
        <taxon>Ascomycota</taxon>
        <taxon>Saccharomycotina</taxon>
        <taxon>Pichiomycetes</taxon>
        <taxon>Debaryomycetaceae</taxon>
        <taxon>Candida/Lodderomyces clade</taxon>
        <taxon>Lodderomyces</taxon>
    </lineage>
</organism>
<dbReference type="STRING" id="379508.A5E7U4"/>
<evidence type="ECO:0000259" key="6">
    <source>
        <dbReference type="Pfam" id="PF05922"/>
    </source>
</evidence>
<evidence type="ECO:0000256" key="5">
    <source>
        <dbReference type="ARBA" id="ARBA00062658"/>
    </source>
</evidence>
<dbReference type="KEGG" id="lel:PVL30_004442"/>
<dbReference type="InParanoid" id="A5E7U4"/>
<sequence length="77" mass="8339">ATMSDLKGYIVTLKEDTSDSKAESIKNQIKEAGGKITNEFSLIKGFAVALPAVHADSLSKNHPEIANVEEDKEVHTQ</sequence>
<dbReference type="OrthoDB" id="5518345at2759"/>
<dbReference type="PANTHER" id="PTHR28288">
    <property type="entry name" value="PROTEASE B INHIBITOR 2"/>
    <property type="match status" value="1"/>
</dbReference>
<dbReference type="FunFam" id="3.30.70.80:FF:000005">
    <property type="entry name" value="Proteinase inhibitor I2B"/>
    <property type="match status" value="1"/>
</dbReference>
<name>A5E7U4_LODEL</name>
<dbReference type="Gene3D" id="3.30.70.80">
    <property type="entry name" value="Peptidase S8 propeptide/proteinase inhibitor I9"/>
    <property type="match status" value="1"/>
</dbReference>
<dbReference type="GeneID" id="5230250"/>
<evidence type="ECO:0000313" key="7">
    <source>
        <dbReference type="EMBL" id="EDK47502.1"/>
    </source>
</evidence>
<dbReference type="PANTHER" id="PTHR28288:SF2">
    <property type="entry name" value="PROTEASE B INHIBITOR 2"/>
    <property type="match status" value="1"/>
</dbReference>
<keyword evidence="2" id="KW-0722">Serine protease inhibitor</keyword>
<dbReference type="VEuPathDB" id="FungiDB:LELG_05683"/>
<keyword evidence="1" id="KW-0646">Protease inhibitor</keyword>
<dbReference type="eggNOG" id="ENOG502SBW1">
    <property type="taxonomic scope" value="Eukaryota"/>
</dbReference>
<reference evidence="7 8" key="1">
    <citation type="journal article" date="2009" name="Nature">
        <title>Evolution of pathogenicity and sexual reproduction in eight Candida genomes.</title>
        <authorList>
            <person name="Butler G."/>
            <person name="Rasmussen M.D."/>
            <person name="Lin M.F."/>
            <person name="Santos M.A."/>
            <person name="Sakthikumar S."/>
            <person name="Munro C.A."/>
            <person name="Rheinbay E."/>
            <person name="Grabherr M."/>
            <person name="Forche A."/>
            <person name="Reedy J.L."/>
            <person name="Agrafioti I."/>
            <person name="Arnaud M.B."/>
            <person name="Bates S."/>
            <person name="Brown A.J."/>
            <person name="Brunke S."/>
            <person name="Costanzo M.C."/>
            <person name="Fitzpatrick D.A."/>
            <person name="de Groot P.W."/>
            <person name="Harris D."/>
            <person name="Hoyer L.L."/>
            <person name="Hube B."/>
            <person name="Klis F.M."/>
            <person name="Kodira C."/>
            <person name="Lennard N."/>
            <person name="Logue M.E."/>
            <person name="Martin R."/>
            <person name="Neiman A.M."/>
            <person name="Nikolaou E."/>
            <person name="Quail M.A."/>
            <person name="Quinn J."/>
            <person name="Santos M.C."/>
            <person name="Schmitzberger F.F."/>
            <person name="Sherlock G."/>
            <person name="Shah P."/>
            <person name="Silverstein K.A."/>
            <person name="Skrzypek M.S."/>
            <person name="Soll D."/>
            <person name="Staggs R."/>
            <person name="Stansfield I."/>
            <person name="Stumpf M.P."/>
            <person name="Sudbery P.E."/>
            <person name="Srikantha T."/>
            <person name="Zeng Q."/>
            <person name="Berman J."/>
            <person name="Berriman M."/>
            <person name="Heitman J."/>
            <person name="Gow N.A."/>
            <person name="Lorenz M.C."/>
            <person name="Birren B.W."/>
            <person name="Kellis M."/>
            <person name="Cuomo C.A."/>
        </authorList>
    </citation>
    <scope>NUCLEOTIDE SEQUENCE [LARGE SCALE GENOMIC DNA]</scope>
    <source>
        <strain evidence="8">ATCC 11503 / BCRC 21390 / CBS 2605 / JCM 1781 / NBRC 1676 / NRRL YB-4239</strain>
    </source>
</reference>
<comment type="subunit">
    <text evidence="5">Part of the heterodimeric LMA1 complex together with the thioredoxin II/TRX2. LMA1 binds to the ATPase SEC18.</text>
</comment>
<keyword evidence="8" id="KW-1185">Reference proteome</keyword>
<dbReference type="SUPFAM" id="SSF54897">
    <property type="entry name" value="Protease propeptides/inhibitors"/>
    <property type="match status" value="1"/>
</dbReference>
<evidence type="ECO:0000256" key="3">
    <source>
        <dbReference type="ARBA" id="ARBA00038069"/>
    </source>
</evidence>
<protein>
    <recommendedName>
        <fullName evidence="6">Inhibitor I9 domain-containing protein</fullName>
    </recommendedName>
</protein>
<dbReference type="Proteomes" id="UP000001996">
    <property type="component" value="Unassembled WGS sequence"/>
</dbReference>
<evidence type="ECO:0000256" key="1">
    <source>
        <dbReference type="ARBA" id="ARBA00022690"/>
    </source>
</evidence>
<proteinExistence type="inferred from homology"/>
<dbReference type="AlphaFoldDB" id="A5E7U4"/>
<dbReference type="OMA" id="IITCKPD"/>
<dbReference type="InterPro" id="IPR037045">
    <property type="entry name" value="S8pro/Inhibitor_I9_sf"/>
</dbReference>
<dbReference type="InterPro" id="IPR052471">
    <property type="entry name" value="PBI_I9"/>
</dbReference>
<evidence type="ECO:0000256" key="4">
    <source>
        <dbReference type="ARBA" id="ARBA00054668"/>
    </source>
</evidence>
<dbReference type="FunCoup" id="A5E7U4">
    <property type="interactions" value="156"/>
</dbReference>
<comment type="similarity">
    <text evidence="3">Belongs to the protease inhibitor I9 family.</text>
</comment>
<gene>
    <name evidence="7" type="ORF">LELG_05683</name>
</gene>
<dbReference type="Pfam" id="PF05922">
    <property type="entry name" value="Inhibitor_I9"/>
    <property type="match status" value="1"/>
</dbReference>
<dbReference type="GO" id="GO:0004867">
    <property type="term" value="F:serine-type endopeptidase inhibitor activity"/>
    <property type="evidence" value="ECO:0007669"/>
    <property type="project" value="UniProtKB-KW"/>
</dbReference>
<dbReference type="HOGENOM" id="CLU_156026_3_0_1"/>
<accession>A5E7U4</accession>
<comment type="function">
    <text evidence="4">Cytosolic inhibitor of vacuolar proteinase B (yscB), probably regulating protease B activity during limited proteolysis. PBI2 is a component of the LMA1 complex, which is involved in the facilitation of vesicle fusion such as homotypic vacuole and ER-derived COPII vesicle fusion with the Golgi.</text>
</comment>
<evidence type="ECO:0000256" key="2">
    <source>
        <dbReference type="ARBA" id="ARBA00022900"/>
    </source>
</evidence>
<dbReference type="InterPro" id="IPR010259">
    <property type="entry name" value="S8pro/Inhibitor_I9"/>
</dbReference>